<dbReference type="InterPro" id="IPR013085">
    <property type="entry name" value="U1-CZ_Znf_C2H2"/>
</dbReference>
<accession>A0AAV6UQF5</accession>
<dbReference type="Gene3D" id="3.30.160.60">
    <property type="entry name" value="Classic Zinc Finger"/>
    <property type="match status" value="1"/>
</dbReference>
<name>A0AAV6UQF5_9ARAC</name>
<comment type="subcellular location">
    <subcellularLocation>
        <location evidence="1">Nucleus</location>
    </subcellularLocation>
</comment>
<keyword evidence="6 11" id="KW-0862">Zinc</keyword>
<evidence type="ECO:0000313" key="13">
    <source>
        <dbReference type="EMBL" id="KAG8185506.1"/>
    </source>
</evidence>
<dbReference type="Proteomes" id="UP000827092">
    <property type="component" value="Unassembled WGS sequence"/>
</dbReference>
<evidence type="ECO:0000259" key="12">
    <source>
        <dbReference type="PROSITE" id="PS50103"/>
    </source>
</evidence>
<gene>
    <name evidence="13" type="ORF">JTE90_019761</name>
</gene>
<organism evidence="13 14">
    <name type="scientific">Oedothorax gibbosus</name>
    <dbReference type="NCBI Taxonomy" id="931172"/>
    <lineage>
        <taxon>Eukaryota</taxon>
        <taxon>Metazoa</taxon>
        <taxon>Ecdysozoa</taxon>
        <taxon>Arthropoda</taxon>
        <taxon>Chelicerata</taxon>
        <taxon>Arachnida</taxon>
        <taxon>Araneae</taxon>
        <taxon>Araneomorphae</taxon>
        <taxon>Entelegynae</taxon>
        <taxon>Araneoidea</taxon>
        <taxon>Linyphiidae</taxon>
        <taxon>Erigoninae</taxon>
        <taxon>Oedothorax</taxon>
    </lineage>
</organism>
<dbReference type="InterPro" id="IPR036236">
    <property type="entry name" value="Znf_C2H2_sf"/>
</dbReference>
<dbReference type="EMBL" id="JAFNEN010000334">
    <property type="protein sequence ID" value="KAG8185506.1"/>
    <property type="molecule type" value="Genomic_DNA"/>
</dbReference>
<keyword evidence="7" id="KW-0508">mRNA splicing</keyword>
<dbReference type="GO" id="GO:0006397">
    <property type="term" value="P:mRNA processing"/>
    <property type="evidence" value="ECO:0007669"/>
    <property type="project" value="UniProtKB-KW"/>
</dbReference>
<keyword evidence="8" id="KW-0539">Nucleus</keyword>
<evidence type="ECO:0000256" key="11">
    <source>
        <dbReference type="PROSITE-ProRule" id="PRU00723"/>
    </source>
</evidence>
<evidence type="ECO:0000256" key="10">
    <source>
        <dbReference type="ARBA" id="ARBA00076547"/>
    </source>
</evidence>
<protein>
    <recommendedName>
        <fullName evidence="9">Zinc finger matrin-type protein 5</fullName>
    </recommendedName>
    <alternativeName>
        <fullName evidence="10">U11/U12 small nuclear ribonucleoprotein 20 kDa protein</fullName>
    </alternativeName>
</protein>
<dbReference type="Gene3D" id="4.10.1000.10">
    <property type="entry name" value="Zinc finger, CCCH-type"/>
    <property type="match status" value="1"/>
</dbReference>
<evidence type="ECO:0000256" key="5">
    <source>
        <dbReference type="ARBA" id="ARBA00022771"/>
    </source>
</evidence>
<evidence type="ECO:0000256" key="7">
    <source>
        <dbReference type="ARBA" id="ARBA00023187"/>
    </source>
</evidence>
<proteinExistence type="predicted"/>
<sequence length="159" mass="17923">MGKRYYCDYCERSFADGADNRKKHLSGVLHQKLRKAHYDGFKSASQILEENKIKRPCHKFHSGHCEYGNGCKYSHLTAVDVQNLQHQASLEQARKPLPNPDIDAWLKSKVLNFNKTTESTFTTKQTSLPPTLSTIPNLPPSLVPSKPSELLTAATLQWG</sequence>
<evidence type="ECO:0000256" key="8">
    <source>
        <dbReference type="ARBA" id="ARBA00023242"/>
    </source>
</evidence>
<evidence type="ECO:0000256" key="9">
    <source>
        <dbReference type="ARBA" id="ARBA00067764"/>
    </source>
</evidence>
<dbReference type="Pfam" id="PF06220">
    <property type="entry name" value="zf-U1"/>
    <property type="match status" value="1"/>
</dbReference>
<evidence type="ECO:0000313" key="14">
    <source>
        <dbReference type="Proteomes" id="UP000827092"/>
    </source>
</evidence>
<keyword evidence="5 11" id="KW-0863">Zinc-finger</keyword>
<evidence type="ECO:0000256" key="6">
    <source>
        <dbReference type="ARBA" id="ARBA00022833"/>
    </source>
</evidence>
<feature type="zinc finger region" description="C3H1-type" evidence="11">
    <location>
        <begin position="51"/>
        <end position="78"/>
    </location>
</feature>
<dbReference type="PANTHER" id="PTHR16465">
    <property type="entry name" value="NUCLEASE-RELATED"/>
    <property type="match status" value="1"/>
</dbReference>
<keyword evidence="3 11" id="KW-0479">Metal-binding</keyword>
<evidence type="ECO:0000256" key="2">
    <source>
        <dbReference type="ARBA" id="ARBA00022664"/>
    </source>
</evidence>
<keyword evidence="14" id="KW-1185">Reference proteome</keyword>
<keyword evidence="4" id="KW-0747">Spliceosome</keyword>
<dbReference type="GO" id="GO:0008270">
    <property type="term" value="F:zinc ion binding"/>
    <property type="evidence" value="ECO:0007669"/>
    <property type="project" value="UniProtKB-KW"/>
</dbReference>
<evidence type="ECO:0000256" key="1">
    <source>
        <dbReference type="ARBA" id="ARBA00004123"/>
    </source>
</evidence>
<dbReference type="GO" id="GO:0005689">
    <property type="term" value="C:U12-type spliceosomal complex"/>
    <property type="evidence" value="ECO:0007669"/>
    <property type="project" value="TreeGrafter"/>
</dbReference>
<feature type="domain" description="C3H1-type" evidence="12">
    <location>
        <begin position="51"/>
        <end position="78"/>
    </location>
</feature>
<keyword evidence="2" id="KW-0507">mRNA processing</keyword>
<evidence type="ECO:0000256" key="3">
    <source>
        <dbReference type="ARBA" id="ARBA00022723"/>
    </source>
</evidence>
<dbReference type="PANTHER" id="PTHR16465:SF0">
    <property type="entry name" value="ZINC FINGER MATRIN-TYPE PROTEIN 5"/>
    <property type="match status" value="1"/>
</dbReference>
<dbReference type="SUPFAM" id="SSF57667">
    <property type="entry name" value="beta-beta-alpha zinc fingers"/>
    <property type="match status" value="1"/>
</dbReference>
<dbReference type="AlphaFoldDB" id="A0AAV6UQF5"/>
<dbReference type="InterPro" id="IPR000571">
    <property type="entry name" value="Znf_CCCH"/>
</dbReference>
<reference evidence="13 14" key="1">
    <citation type="journal article" date="2022" name="Nat. Ecol. Evol.">
        <title>A masculinizing supergene underlies an exaggerated male reproductive morph in a spider.</title>
        <authorList>
            <person name="Hendrickx F."/>
            <person name="De Corte Z."/>
            <person name="Sonet G."/>
            <person name="Van Belleghem S.M."/>
            <person name="Kostlbacher S."/>
            <person name="Vangestel C."/>
        </authorList>
    </citation>
    <scope>NUCLEOTIDE SEQUENCE [LARGE SCALE GENOMIC DNA]</scope>
    <source>
        <strain evidence="13">W744_W776</strain>
    </source>
</reference>
<dbReference type="FunFam" id="3.30.160.60:FF:000741">
    <property type="entry name" value="Zinc finger matrin-type protein 5"/>
    <property type="match status" value="1"/>
</dbReference>
<evidence type="ECO:0000256" key="4">
    <source>
        <dbReference type="ARBA" id="ARBA00022728"/>
    </source>
</evidence>
<dbReference type="GO" id="GO:0008380">
    <property type="term" value="P:RNA splicing"/>
    <property type="evidence" value="ECO:0007669"/>
    <property type="project" value="UniProtKB-KW"/>
</dbReference>
<comment type="caution">
    <text evidence="13">The sequence shown here is derived from an EMBL/GenBank/DDBJ whole genome shotgun (WGS) entry which is preliminary data.</text>
</comment>
<dbReference type="PROSITE" id="PS50103">
    <property type="entry name" value="ZF_C3H1"/>
    <property type="match status" value="1"/>
</dbReference>